<accession>A0A369PUN7</accession>
<evidence type="ECO:0000259" key="1">
    <source>
        <dbReference type="Pfam" id="PF14452"/>
    </source>
</evidence>
<dbReference type="Pfam" id="PF14452">
    <property type="entry name" value="Multi_ubiq"/>
    <property type="match status" value="1"/>
</dbReference>
<organism evidence="2 3">
    <name type="scientific">Pedobacter chinensis</name>
    <dbReference type="NCBI Taxonomy" id="2282421"/>
    <lineage>
        <taxon>Bacteria</taxon>
        <taxon>Pseudomonadati</taxon>
        <taxon>Bacteroidota</taxon>
        <taxon>Sphingobacteriia</taxon>
        <taxon>Sphingobacteriales</taxon>
        <taxon>Sphingobacteriaceae</taxon>
        <taxon>Pedobacter</taxon>
    </lineage>
</organism>
<dbReference type="InterPro" id="IPR027802">
    <property type="entry name" value="Multi-ubiquitin_dom"/>
</dbReference>
<gene>
    <name evidence="2" type="ORF">DU508_21785</name>
</gene>
<protein>
    <recommendedName>
        <fullName evidence="1">Multi-ubiquitin domain-containing protein</fullName>
    </recommendedName>
</protein>
<sequence>MAKKNETIALIGGSTNKLPLLFMKPNSFEIRVNDRTFNYEKSTITGKELLILIGLNHSTDYEILFKLVGKEFEPIQLDEVVDLADPRIETFFIKPYPSVVIEVDDEIYPIAHIFMTPTEILTLAGIDADKHYLKQILEAREITYKNDKAHVIAMHHKMKFVSCKIGNTTVS</sequence>
<evidence type="ECO:0000313" key="3">
    <source>
        <dbReference type="Proteomes" id="UP000253961"/>
    </source>
</evidence>
<name>A0A369PUN7_9SPHI</name>
<dbReference type="AlphaFoldDB" id="A0A369PUN7"/>
<dbReference type="EMBL" id="QPKV01000014">
    <property type="protein sequence ID" value="RDC54356.1"/>
    <property type="molecule type" value="Genomic_DNA"/>
</dbReference>
<feature type="domain" description="Multi-ubiquitin" evidence="1">
    <location>
        <begin position="28"/>
        <end position="93"/>
    </location>
</feature>
<comment type="caution">
    <text evidence="2">The sequence shown here is derived from an EMBL/GenBank/DDBJ whole genome shotgun (WGS) entry which is preliminary data.</text>
</comment>
<evidence type="ECO:0000313" key="2">
    <source>
        <dbReference type="EMBL" id="RDC54356.1"/>
    </source>
</evidence>
<proteinExistence type="predicted"/>
<dbReference type="Proteomes" id="UP000253961">
    <property type="component" value="Unassembled WGS sequence"/>
</dbReference>
<reference evidence="2 3" key="1">
    <citation type="submission" date="2018-07" db="EMBL/GenBank/DDBJ databases">
        <title>Pedobacter sp. nov., isolated from soil.</title>
        <authorList>
            <person name="Zhou L.Y."/>
            <person name="Du Z.J."/>
        </authorList>
    </citation>
    <scope>NUCLEOTIDE SEQUENCE [LARGE SCALE GENOMIC DNA]</scope>
    <source>
        <strain evidence="2 3">JDX94</strain>
    </source>
</reference>
<keyword evidence="3" id="KW-1185">Reference proteome</keyword>